<feature type="transmembrane region" description="Helical" evidence="7">
    <location>
        <begin position="192"/>
        <end position="214"/>
    </location>
</feature>
<sequence>MSTQHIHRISARGSPSGSRLGSLASYVLLTLGTLVVIFPFLWMVATSFKLPQDLYSLRLIPETATLGNYAEIFEKAPFFSWIGNTVLLALITVTTVLVFDTMVGYVLAKFSFVGKSVIFLLIISTLMVPIEMLIIPWYLIATELGWSDTYWGVLFPGIITAFGIFLMRQFMEGLPSELLDAARIDGLNEWRIMARIAVPLVKPAIAALTILTFISNWNQFTWPLIVLQSEERFTLPVGILYFSSELKDSSSWILIMTGATVSILPLIALFLVFQKQIIRGIALSGMK</sequence>
<evidence type="ECO:0000256" key="5">
    <source>
        <dbReference type="ARBA" id="ARBA00022989"/>
    </source>
</evidence>
<comment type="subcellular location">
    <subcellularLocation>
        <location evidence="1 7">Cell membrane</location>
        <topology evidence="1 7">Multi-pass membrane protein</topology>
    </subcellularLocation>
</comment>
<evidence type="ECO:0000256" key="2">
    <source>
        <dbReference type="ARBA" id="ARBA00022448"/>
    </source>
</evidence>
<keyword evidence="2 7" id="KW-0813">Transport</keyword>
<keyword evidence="6 7" id="KW-0472">Membrane</keyword>
<accession>A0A3D9IJY7</accession>
<keyword evidence="10" id="KW-1185">Reference proteome</keyword>
<dbReference type="SUPFAM" id="SSF161098">
    <property type="entry name" value="MetI-like"/>
    <property type="match status" value="1"/>
</dbReference>
<dbReference type="RefSeq" id="WP_246016807.1">
    <property type="nucleotide sequence ID" value="NZ_QRDZ01000028.1"/>
</dbReference>
<dbReference type="EMBL" id="QRDZ01000028">
    <property type="protein sequence ID" value="RED61967.1"/>
    <property type="molecule type" value="Genomic_DNA"/>
</dbReference>
<name>A0A3D9IJY7_9BACL</name>
<protein>
    <submittedName>
        <fullName evidence="9">Carbohydrate ABC transporter membrane protein 2 (CUT1 family)</fullName>
    </submittedName>
</protein>
<dbReference type="Proteomes" id="UP000256977">
    <property type="component" value="Unassembled WGS sequence"/>
</dbReference>
<comment type="caution">
    <text evidence="9">The sequence shown here is derived from an EMBL/GenBank/DDBJ whole genome shotgun (WGS) entry which is preliminary data.</text>
</comment>
<dbReference type="GO" id="GO:0005886">
    <property type="term" value="C:plasma membrane"/>
    <property type="evidence" value="ECO:0007669"/>
    <property type="project" value="UniProtKB-SubCell"/>
</dbReference>
<keyword evidence="5 7" id="KW-1133">Transmembrane helix</keyword>
<feature type="transmembrane region" description="Helical" evidence="7">
    <location>
        <begin position="252"/>
        <end position="273"/>
    </location>
</feature>
<keyword evidence="3" id="KW-1003">Cell membrane</keyword>
<organism evidence="9 10">
    <name type="scientific">Cohnella phaseoli</name>
    <dbReference type="NCBI Taxonomy" id="456490"/>
    <lineage>
        <taxon>Bacteria</taxon>
        <taxon>Bacillati</taxon>
        <taxon>Bacillota</taxon>
        <taxon>Bacilli</taxon>
        <taxon>Bacillales</taxon>
        <taxon>Paenibacillaceae</taxon>
        <taxon>Cohnella</taxon>
    </lineage>
</organism>
<dbReference type="Pfam" id="PF00528">
    <property type="entry name" value="BPD_transp_1"/>
    <property type="match status" value="1"/>
</dbReference>
<evidence type="ECO:0000256" key="7">
    <source>
        <dbReference type="RuleBase" id="RU363032"/>
    </source>
</evidence>
<evidence type="ECO:0000256" key="3">
    <source>
        <dbReference type="ARBA" id="ARBA00022475"/>
    </source>
</evidence>
<dbReference type="InterPro" id="IPR035906">
    <property type="entry name" value="MetI-like_sf"/>
</dbReference>
<dbReference type="AlphaFoldDB" id="A0A3D9IJY7"/>
<evidence type="ECO:0000313" key="9">
    <source>
        <dbReference type="EMBL" id="RED61967.1"/>
    </source>
</evidence>
<evidence type="ECO:0000256" key="6">
    <source>
        <dbReference type="ARBA" id="ARBA00023136"/>
    </source>
</evidence>
<dbReference type="PANTHER" id="PTHR43744">
    <property type="entry name" value="ABC TRANSPORTER PERMEASE PROTEIN MG189-RELATED-RELATED"/>
    <property type="match status" value="1"/>
</dbReference>
<reference evidence="9 10" key="1">
    <citation type="submission" date="2018-07" db="EMBL/GenBank/DDBJ databases">
        <title>Genomic Encyclopedia of Type Strains, Phase III (KMG-III): the genomes of soil and plant-associated and newly described type strains.</title>
        <authorList>
            <person name="Whitman W."/>
        </authorList>
    </citation>
    <scope>NUCLEOTIDE SEQUENCE [LARGE SCALE GENOMIC DNA]</scope>
    <source>
        <strain evidence="9 10">CECT 7287</strain>
    </source>
</reference>
<evidence type="ECO:0000256" key="4">
    <source>
        <dbReference type="ARBA" id="ARBA00022692"/>
    </source>
</evidence>
<feature type="transmembrane region" description="Helical" evidence="7">
    <location>
        <begin position="20"/>
        <end position="45"/>
    </location>
</feature>
<dbReference type="GO" id="GO:0055085">
    <property type="term" value="P:transmembrane transport"/>
    <property type="evidence" value="ECO:0007669"/>
    <property type="project" value="InterPro"/>
</dbReference>
<feature type="domain" description="ABC transmembrane type-1" evidence="8">
    <location>
        <begin position="82"/>
        <end position="273"/>
    </location>
</feature>
<evidence type="ECO:0000256" key="1">
    <source>
        <dbReference type="ARBA" id="ARBA00004651"/>
    </source>
</evidence>
<feature type="transmembrane region" description="Helical" evidence="7">
    <location>
        <begin position="86"/>
        <end position="108"/>
    </location>
</feature>
<dbReference type="InterPro" id="IPR000515">
    <property type="entry name" value="MetI-like"/>
</dbReference>
<dbReference type="Gene3D" id="1.10.3720.10">
    <property type="entry name" value="MetI-like"/>
    <property type="match status" value="1"/>
</dbReference>
<proteinExistence type="inferred from homology"/>
<evidence type="ECO:0000313" key="10">
    <source>
        <dbReference type="Proteomes" id="UP000256977"/>
    </source>
</evidence>
<gene>
    <name evidence="9" type="ORF">DFP98_12876</name>
</gene>
<comment type="similarity">
    <text evidence="7">Belongs to the binding-protein-dependent transport system permease family.</text>
</comment>
<dbReference type="CDD" id="cd06261">
    <property type="entry name" value="TM_PBP2"/>
    <property type="match status" value="1"/>
</dbReference>
<dbReference type="PROSITE" id="PS50928">
    <property type="entry name" value="ABC_TM1"/>
    <property type="match status" value="1"/>
</dbReference>
<keyword evidence="4 7" id="KW-0812">Transmembrane</keyword>
<dbReference type="PANTHER" id="PTHR43744:SF12">
    <property type="entry name" value="ABC TRANSPORTER PERMEASE PROTEIN MG189-RELATED"/>
    <property type="match status" value="1"/>
</dbReference>
<feature type="transmembrane region" description="Helical" evidence="7">
    <location>
        <begin position="150"/>
        <end position="171"/>
    </location>
</feature>
<evidence type="ECO:0000259" key="8">
    <source>
        <dbReference type="PROSITE" id="PS50928"/>
    </source>
</evidence>
<feature type="transmembrane region" description="Helical" evidence="7">
    <location>
        <begin position="117"/>
        <end position="138"/>
    </location>
</feature>